<evidence type="ECO:0000313" key="2">
    <source>
        <dbReference type="EMBL" id="KAF2830347.1"/>
    </source>
</evidence>
<dbReference type="Proteomes" id="UP000799424">
    <property type="component" value="Unassembled WGS sequence"/>
</dbReference>
<dbReference type="OrthoDB" id="5378679at2759"/>
<keyword evidence="3" id="KW-1185">Reference proteome</keyword>
<feature type="compositionally biased region" description="Basic residues" evidence="1">
    <location>
        <begin position="352"/>
        <end position="369"/>
    </location>
</feature>
<feature type="region of interest" description="Disordered" evidence="1">
    <location>
        <begin position="347"/>
        <end position="386"/>
    </location>
</feature>
<dbReference type="AlphaFoldDB" id="A0A6A7ACE4"/>
<accession>A0A6A7ACE4</accession>
<proteinExistence type="predicted"/>
<sequence>MRLKTLNGAPSSQHLDFSEHCLLALDKCAGFDAVHEDNPASSSAPALNWRCLTNKGTRLRTGWSQPYLPKCGLQLEQAEVSISIPDVEQASTLLEPGTTWNETTIDLGEPATAADDFLEHSLIFHDTLLSSQVAQDTVVDTTISSSSFLTTSFATTASDPSSPNRVDGHTLILHVPPKMAITSIGLFPTSHHLRSIYPQTPTPNTICVLMAPPERREVIVRKGGFKMHLYELSVGDGTMAGFKVTFWLRPPRKDDNEQSNMQQSLFRTLEDVNVGDILLLRNIALTSFRETVYGQSLNPTIARVRTTIDVLMKSNGVSVGRLDGLPAAVHETFMRVKRWARIHVVTADNGPKKRRGSSTRRDKPGKRHLTSSAHDEFLPPDTLEAV</sequence>
<protein>
    <submittedName>
        <fullName evidence="2">Uncharacterized protein</fullName>
    </submittedName>
</protein>
<evidence type="ECO:0000256" key="1">
    <source>
        <dbReference type="SAM" id="MobiDB-lite"/>
    </source>
</evidence>
<gene>
    <name evidence="2" type="ORF">CC86DRAFT_160313</name>
</gene>
<evidence type="ECO:0000313" key="3">
    <source>
        <dbReference type="Proteomes" id="UP000799424"/>
    </source>
</evidence>
<organism evidence="2 3">
    <name type="scientific">Ophiobolus disseminans</name>
    <dbReference type="NCBI Taxonomy" id="1469910"/>
    <lineage>
        <taxon>Eukaryota</taxon>
        <taxon>Fungi</taxon>
        <taxon>Dikarya</taxon>
        <taxon>Ascomycota</taxon>
        <taxon>Pezizomycotina</taxon>
        <taxon>Dothideomycetes</taxon>
        <taxon>Pleosporomycetidae</taxon>
        <taxon>Pleosporales</taxon>
        <taxon>Pleosporineae</taxon>
        <taxon>Phaeosphaeriaceae</taxon>
        <taxon>Ophiobolus</taxon>
    </lineage>
</organism>
<dbReference type="EMBL" id="MU006219">
    <property type="protein sequence ID" value="KAF2830347.1"/>
    <property type="molecule type" value="Genomic_DNA"/>
</dbReference>
<name>A0A6A7ACE4_9PLEO</name>
<reference evidence="2" key="1">
    <citation type="journal article" date="2020" name="Stud. Mycol.">
        <title>101 Dothideomycetes genomes: a test case for predicting lifestyles and emergence of pathogens.</title>
        <authorList>
            <person name="Haridas S."/>
            <person name="Albert R."/>
            <person name="Binder M."/>
            <person name="Bloem J."/>
            <person name="Labutti K."/>
            <person name="Salamov A."/>
            <person name="Andreopoulos B."/>
            <person name="Baker S."/>
            <person name="Barry K."/>
            <person name="Bills G."/>
            <person name="Bluhm B."/>
            <person name="Cannon C."/>
            <person name="Castanera R."/>
            <person name="Culley D."/>
            <person name="Daum C."/>
            <person name="Ezra D."/>
            <person name="Gonzalez J."/>
            <person name="Henrissat B."/>
            <person name="Kuo A."/>
            <person name="Liang C."/>
            <person name="Lipzen A."/>
            <person name="Lutzoni F."/>
            <person name="Magnuson J."/>
            <person name="Mondo S."/>
            <person name="Nolan M."/>
            <person name="Ohm R."/>
            <person name="Pangilinan J."/>
            <person name="Park H.-J."/>
            <person name="Ramirez L."/>
            <person name="Alfaro M."/>
            <person name="Sun H."/>
            <person name="Tritt A."/>
            <person name="Yoshinaga Y."/>
            <person name="Zwiers L.-H."/>
            <person name="Turgeon B."/>
            <person name="Goodwin S."/>
            <person name="Spatafora J."/>
            <person name="Crous P."/>
            <person name="Grigoriev I."/>
        </authorList>
    </citation>
    <scope>NUCLEOTIDE SEQUENCE</scope>
    <source>
        <strain evidence="2">CBS 113818</strain>
    </source>
</reference>